<dbReference type="Pfam" id="PF07530">
    <property type="entry name" value="PRE_C2HC"/>
    <property type="match status" value="1"/>
</dbReference>
<gene>
    <name evidence="2" type="primary">ORF1_44</name>
    <name evidence="2" type="ORF">AVEN_242534_1</name>
</gene>
<name>A0A4Y2E6J7_ARAVE</name>
<feature type="domain" description="Pre-C2HC" evidence="1">
    <location>
        <begin position="71"/>
        <end position="130"/>
    </location>
</feature>
<reference evidence="2 3" key="1">
    <citation type="journal article" date="2019" name="Sci. Rep.">
        <title>Orb-weaving spider Araneus ventricosus genome elucidates the spidroin gene catalogue.</title>
        <authorList>
            <person name="Kono N."/>
            <person name="Nakamura H."/>
            <person name="Ohtoshi R."/>
            <person name="Moran D.A.P."/>
            <person name="Shinohara A."/>
            <person name="Yoshida Y."/>
            <person name="Fujiwara M."/>
            <person name="Mori M."/>
            <person name="Tomita M."/>
            <person name="Arakawa K."/>
        </authorList>
    </citation>
    <scope>NUCLEOTIDE SEQUENCE [LARGE SCALE GENOMIC DNA]</scope>
</reference>
<dbReference type="AlphaFoldDB" id="A0A4Y2E6J7"/>
<accession>A0A4Y2E6J7</accession>
<evidence type="ECO:0000313" key="2">
    <source>
        <dbReference type="EMBL" id="GBM23484.1"/>
    </source>
</evidence>
<dbReference type="OrthoDB" id="8123891at2759"/>
<evidence type="ECO:0000313" key="3">
    <source>
        <dbReference type="Proteomes" id="UP000499080"/>
    </source>
</evidence>
<organism evidence="2 3">
    <name type="scientific">Araneus ventricosus</name>
    <name type="common">Orbweaver spider</name>
    <name type="synonym">Epeira ventricosa</name>
    <dbReference type="NCBI Taxonomy" id="182803"/>
    <lineage>
        <taxon>Eukaryota</taxon>
        <taxon>Metazoa</taxon>
        <taxon>Ecdysozoa</taxon>
        <taxon>Arthropoda</taxon>
        <taxon>Chelicerata</taxon>
        <taxon>Arachnida</taxon>
        <taxon>Araneae</taxon>
        <taxon>Araneomorphae</taxon>
        <taxon>Entelegynae</taxon>
        <taxon>Araneoidea</taxon>
        <taxon>Araneidae</taxon>
        <taxon>Araneus</taxon>
    </lineage>
</organism>
<keyword evidence="3" id="KW-1185">Reference proteome</keyword>
<dbReference type="EMBL" id="BGPR01168842">
    <property type="protein sequence ID" value="GBM23484.1"/>
    <property type="molecule type" value="Genomic_DNA"/>
</dbReference>
<protein>
    <submittedName>
        <fullName evidence="2">Nucleic-acid-binding protein from transposon X-element</fullName>
    </submittedName>
</protein>
<dbReference type="InterPro" id="IPR006579">
    <property type="entry name" value="Pre_C2HC_dom"/>
</dbReference>
<sequence>MLKRLNDTHNIKCRAKESGEHVRIYADSPKDVRELTKYLDNEKKEYYVIPDRAERPIKVVIKGLPPTTDPERIKNELTSLGFRVDKVNPMRKFKTRQPLHMFQVHLLKNEKVDEIYKLEHLFYIIVTVEKYVNKNIPQCFKCQGWHHGASLCKMNPKCVICAGPHESRDCPNKNKENFATKCANCGGNHTASYRGCPRFPKIKPKTNPILPGKSFASVVNHKQNPTITSQITQSMTEPPKTWNSLFTGNAHNQTPAATPNISDFSDLMSLIGEVRKIFDGIKDVKALTAKMQSTENIVDKLMFLSEALRGNPAVTV</sequence>
<evidence type="ECO:0000259" key="1">
    <source>
        <dbReference type="Pfam" id="PF07530"/>
    </source>
</evidence>
<dbReference type="Proteomes" id="UP000499080">
    <property type="component" value="Unassembled WGS sequence"/>
</dbReference>
<proteinExistence type="predicted"/>
<comment type="caution">
    <text evidence="2">The sequence shown here is derived from an EMBL/GenBank/DDBJ whole genome shotgun (WGS) entry which is preliminary data.</text>
</comment>